<dbReference type="KEGG" id="crb:17883314"/>
<dbReference type="InterPro" id="IPR032675">
    <property type="entry name" value="LRR_dom_sf"/>
</dbReference>
<dbReference type="eggNOG" id="KOG1947">
    <property type="taxonomic scope" value="Eukaryota"/>
</dbReference>
<dbReference type="Proteomes" id="UP000029121">
    <property type="component" value="Unassembled WGS sequence"/>
</dbReference>
<feature type="compositionally biased region" description="Low complexity" evidence="1">
    <location>
        <begin position="1"/>
        <end position="14"/>
    </location>
</feature>
<evidence type="ECO:0000313" key="3">
    <source>
        <dbReference type="EMBL" id="EOA22662.1"/>
    </source>
</evidence>
<keyword evidence="4" id="KW-1185">Reference proteome</keyword>
<feature type="region of interest" description="Disordered" evidence="1">
    <location>
        <begin position="1"/>
        <end position="23"/>
    </location>
</feature>
<dbReference type="Gene3D" id="1.20.1280.50">
    <property type="match status" value="1"/>
</dbReference>
<gene>
    <name evidence="3" type="ORF">CARUB_v10003364mg</name>
</gene>
<dbReference type="OrthoDB" id="1929062at2759"/>
<dbReference type="SUPFAM" id="SSF81383">
    <property type="entry name" value="F-box domain"/>
    <property type="match status" value="1"/>
</dbReference>
<dbReference type="AlphaFoldDB" id="R0FJP5"/>
<proteinExistence type="predicted"/>
<dbReference type="InterPro" id="IPR001810">
    <property type="entry name" value="F-box_dom"/>
</dbReference>
<dbReference type="PANTHER" id="PTHR38926">
    <property type="entry name" value="F-BOX DOMAIN CONTAINING PROTEIN, EXPRESSED"/>
    <property type="match status" value="1"/>
</dbReference>
<dbReference type="SUPFAM" id="SSF52047">
    <property type="entry name" value="RNI-like"/>
    <property type="match status" value="1"/>
</dbReference>
<dbReference type="PANTHER" id="PTHR38926:SF2">
    <property type="entry name" value="F-BOX_LRR-REPEAT PROTEIN 21-RELATED"/>
    <property type="match status" value="1"/>
</dbReference>
<dbReference type="CDD" id="cd22164">
    <property type="entry name" value="F-box_AtSKIP19-like"/>
    <property type="match status" value="1"/>
</dbReference>
<protein>
    <recommendedName>
        <fullName evidence="2">F-box domain-containing protein</fullName>
    </recommendedName>
</protein>
<organism evidence="3 4">
    <name type="scientific">Capsella rubella</name>
    <dbReference type="NCBI Taxonomy" id="81985"/>
    <lineage>
        <taxon>Eukaryota</taxon>
        <taxon>Viridiplantae</taxon>
        <taxon>Streptophyta</taxon>
        <taxon>Embryophyta</taxon>
        <taxon>Tracheophyta</taxon>
        <taxon>Spermatophyta</taxon>
        <taxon>Magnoliopsida</taxon>
        <taxon>eudicotyledons</taxon>
        <taxon>Gunneridae</taxon>
        <taxon>Pentapetalae</taxon>
        <taxon>rosids</taxon>
        <taxon>malvids</taxon>
        <taxon>Brassicales</taxon>
        <taxon>Brassicaceae</taxon>
        <taxon>Camelineae</taxon>
        <taxon>Capsella</taxon>
    </lineage>
</organism>
<sequence length="312" mass="35071">MSSSSSMPLSALEPPLKKQGPRNWAELPSELTCDILGRLGAVEILESAQKVCTHWRRVCKDPWMWKKIDLRDLGNREKGDLDFDILCRHAVDLSQGGLLEIHLESFATDSLLTYIADRSRDLRSLGLGIYFSYTTNRGLVSALAKLPLLETLEISHTCLSLNLKAIGKACPQLKTFTLNSSGSGYDGFEEFGYSPPLVNGDDDYADDDDYALAIAESMPKLRHLKLLGDRLTDDGLKAILNGCLQLEHLDLRKGFNINFEEDLLKKCLERIKEFRHPNASPDDYPYELTFVVSDFDSSSDDGSDDDYYYLEI</sequence>
<accession>R0FJP5</accession>
<dbReference type="EMBL" id="KB870810">
    <property type="protein sequence ID" value="EOA22662.1"/>
    <property type="molecule type" value="Genomic_DNA"/>
</dbReference>
<dbReference type="InterPro" id="IPR036047">
    <property type="entry name" value="F-box-like_dom_sf"/>
</dbReference>
<feature type="domain" description="F-box" evidence="2">
    <location>
        <begin position="21"/>
        <end position="68"/>
    </location>
</feature>
<dbReference type="Gene3D" id="3.80.10.10">
    <property type="entry name" value="Ribonuclease Inhibitor"/>
    <property type="match status" value="1"/>
</dbReference>
<dbReference type="Pfam" id="PF12937">
    <property type="entry name" value="F-box-like"/>
    <property type="match status" value="1"/>
</dbReference>
<dbReference type="PROSITE" id="PS50181">
    <property type="entry name" value="FBOX"/>
    <property type="match status" value="1"/>
</dbReference>
<name>R0FJP5_9BRAS</name>
<evidence type="ECO:0000259" key="2">
    <source>
        <dbReference type="PROSITE" id="PS50181"/>
    </source>
</evidence>
<dbReference type="STRING" id="81985.R0FJP5"/>
<evidence type="ECO:0000256" key="1">
    <source>
        <dbReference type="SAM" id="MobiDB-lite"/>
    </source>
</evidence>
<reference evidence="4" key="1">
    <citation type="journal article" date="2013" name="Nat. Genet.">
        <title>The Capsella rubella genome and the genomic consequences of rapid mating system evolution.</title>
        <authorList>
            <person name="Slotte T."/>
            <person name="Hazzouri K.M."/>
            <person name="Agren J.A."/>
            <person name="Koenig D."/>
            <person name="Maumus F."/>
            <person name="Guo Y.L."/>
            <person name="Steige K."/>
            <person name="Platts A.E."/>
            <person name="Escobar J.S."/>
            <person name="Newman L.K."/>
            <person name="Wang W."/>
            <person name="Mandakova T."/>
            <person name="Vello E."/>
            <person name="Smith L.M."/>
            <person name="Henz S.R."/>
            <person name="Steffen J."/>
            <person name="Takuno S."/>
            <person name="Brandvain Y."/>
            <person name="Coop G."/>
            <person name="Andolfatto P."/>
            <person name="Hu T.T."/>
            <person name="Blanchette M."/>
            <person name="Clark R.M."/>
            <person name="Quesneville H."/>
            <person name="Nordborg M."/>
            <person name="Gaut B.S."/>
            <person name="Lysak M.A."/>
            <person name="Jenkins J."/>
            <person name="Grimwood J."/>
            <person name="Chapman J."/>
            <person name="Prochnik S."/>
            <person name="Shu S."/>
            <person name="Rokhsar D."/>
            <person name="Schmutz J."/>
            <person name="Weigel D."/>
            <person name="Wright S.I."/>
        </authorList>
    </citation>
    <scope>NUCLEOTIDE SEQUENCE [LARGE SCALE GENOMIC DNA]</scope>
    <source>
        <strain evidence="4">cv. Monte Gargano</strain>
    </source>
</reference>
<evidence type="ECO:0000313" key="4">
    <source>
        <dbReference type="Proteomes" id="UP000029121"/>
    </source>
</evidence>